<dbReference type="InterPro" id="IPR002504">
    <property type="entry name" value="NADK"/>
</dbReference>
<evidence type="ECO:0000256" key="5">
    <source>
        <dbReference type="ARBA" id="ARBA00022857"/>
    </source>
</evidence>
<dbReference type="Pfam" id="PF20143">
    <property type="entry name" value="NAD_kinase_C"/>
    <property type="match status" value="1"/>
</dbReference>
<proteinExistence type="inferred from homology"/>
<dbReference type="PANTHER" id="PTHR20275:SF0">
    <property type="entry name" value="NAD KINASE"/>
    <property type="match status" value="1"/>
</dbReference>
<reference evidence="9" key="1">
    <citation type="journal article" date="2015" name="PeerJ">
        <title>First genomic representation of candidate bacterial phylum KSB3 points to enhanced environmental sensing as a trigger of wastewater bulking.</title>
        <authorList>
            <person name="Sekiguchi Y."/>
            <person name="Ohashi A."/>
            <person name="Parks D.H."/>
            <person name="Yamauchi T."/>
            <person name="Tyson G.W."/>
            <person name="Hugenholtz P."/>
        </authorList>
    </citation>
    <scope>NUCLEOTIDE SEQUENCE [LARGE SCALE GENOMIC DNA]</scope>
</reference>
<feature type="binding site" evidence="8">
    <location>
        <begin position="68"/>
        <end position="69"/>
    </location>
    <ligand>
        <name>NAD(+)</name>
        <dbReference type="ChEBI" id="CHEBI:57540"/>
    </ligand>
</feature>
<dbReference type="GO" id="GO:0051287">
    <property type="term" value="F:NAD binding"/>
    <property type="evidence" value="ECO:0007669"/>
    <property type="project" value="UniProtKB-ARBA"/>
</dbReference>
<keyword evidence="8" id="KW-0963">Cytoplasm</keyword>
<dbReference type="EC" id="2.7.1.23" evidence="8"/>
<accession>A0A081BXR7</accession>
<dbReference type="HOGENOM" id="CLU_008831_0_1_0"/>
<keyword evidence="10" id="KW-1185">Reference proteome</keyword>
<evidence type="ECO:0000256" key="2">
    <source>
        <dbReference type="ARBA" id="ARBA00022741"/>
    </source>
</evidence>
<dbReference type="GO" id="GO:0006741">
    <property type="term" value="P:NADP+ biosynthetic process"/>
    <property type="evidence" value="ECO:0007669"/>
    <property type="project" value="UniProtKB-UniRule"/>
</dbReference>
<dbReference type="Gene3D" id="3.40.50.10330">
    <property type="entry name" value="Probable inorganic polyphosphate/atp-NAD kinase, domain 1"/>
    <property type="match status" value="1"/>
</dbReference>
<comment type="catalytic activity">
    <reaction evidence="7 8">
        <text>NAD(+) + ATP = ADP + NADP(+) + H(+)</text>
        <dbReference type="Rhea" id="RHEA:18629"/>
        <dbReference type="ChEBI" id="CHEBI:15378"/>
        <dbReference type="ChEBI" id="CHEBI:30616"/>
        <dbReference type="ChEBI" id="CHEBI:57540"/>
        <dbReference type="ChEBI" id="CHEBI:58349"/>
        <dbReference type="ChEBI" id="CHEBI:456216"/>
        <dbReference type="EC" id="2.7.1.23"/>
    </reaction>
</comment>
<dbReference type="InterPro" id="IPR017438">
    <property type="entry name" value="ATP-NAD_kinase_N"/>
</dbReference>
<dbReference type="GO" id="GO:0005524">
    <property type="term" value="F:ATP binding"/>
    <property type="evidence" value="ECO:0007669"/>
    <property type="project" value="UniProtKB-KW"/>
</dbReference>
<evidence type="ECO:0000256" key="8">
    <source>
        <dbReference type="HAMAP-Rule" id="MF_00361"/>
    </source>
</evidence>
<evidence type="ECO:0000256" key="1">
    <source>
        <dbReference type="ARBA" id="ARBA00022679"/>
    </source>
</evidence>
<dbReference type="AlphaFoldDB" id="A0A081BXR7"/>
<comment type="cofactor">
    <cofactor evidence="8">
        <name>a divalent metal cation</name>
        <dbReference type="ChEBI" id="CHEBI:60240"/>
    </cofactor>
</comment>
<dbReference type="GO" id="GO:0003951">
    <property type="term" value="F:NAD+ kinase activity"/>
    <property type="evidence" value="ECO:0007669"/>
    <property type="project" value="UniProtKB-UniRule"/>
</dbReference>
<feature type="binding site" evidence="8">
    <location>
        <position position="172"/>
    </location>
    <ligand>
        <name>NAD(+)</name>
        <dbReference type="ChEBI" id="CHEBI:57540"/>
    </ligand>
</feature>
<keyword evidence="5 8" id="KW-0521">NADP</keyword>
<feature type="binding site" evidence="8">
    <location>
        <begin position="142"/>
        <end position="143"/>
    </location>
    <ligand>
        <name>NAD(+)</name>
        <dbReference type="ChEBI" id="CHEBI:57540"/>
    </ligand>
</feature>
<evidence type="ECO:0000256" key="7">
    <source>
        <dbReference type="ARBA" id="ARBA00047925"/>
    </source>
</evidence>
<dbReference type="STRING" id="1499967.U27_04086"/>
<dbReference type="Gene3D" id="2.60.200.30">
    <property type="entry name" value="Probable inorganic polyphosphate/atp-NAD kinase, domain 2"/>
    <property type="match status" value="1"/>
</dbReference>
<evidence type="ECO:0000256" key="4">
    <source>
        <dbReference type="ARBA" id="ARBA00022840"/>
    </source>
</evidence>
<organism evidence="9">
    <name type="scientific">Vecturithrix granuli</name>
    <dbReference type="NCBI Taxonomy" id="1499967"/>
    <lineage>
        <taxon>Bacteria</taxon>
        <taxon>Candidatus Moduliflexota</taxon>
        <taxon>Candidatus Vecturitrichia</taxon>
        <taxon>Candidatus Vecturitrichales</taxon>
        <taxon>Candidatus Vecturitrichaceae</taxon>
        <taxon>Candidatus Vecturithrix</taxon>
    </lineage>
</organism>
<dbReference type="InterPro" id="IPR016064">
    <property type="entry name" value="NAD/diacylglycerol_kinase_sf"/>
</dbReference>
<sequence length="285" mass="31786">MERVGIIAKAHTPGIREILKDLHQWLSERQIQMFVDQTTGELIDQPIEVHSKAKIPALVDCILVLGGDGTLLSIARLIGDRDVPILGVNLGSLGFLTEITLEEMYFALEQVHCHEFSTSQRLLVTASVSREGEHIAQYSALNDVVMTKSTLARMIHLETYIDGQYVTTYQADGLIIGTPTGSTAYNLAAGGPIIHPDMHALVMTPICPHTLTNRPTVIPDSAQIQITLKSENEGVFLTLDGQVGFALRYQDVVDVKKADYMIRLIRPPERNYFEVLRRKLKWGER</sequence>
<keyword evidence="6 8" id="KW-0520">NAD</keyword>
<keyword evidence="4 8" id="KW-0067">ATP-binding</keyword>
<feature type="binding site" evidence="8">
    <location>
        <position position="242"/>
    </location>
    <ligand>
        <name>NAD(+)</name>
        <dbReference type="ChEBI" id="CHEBI:57540"/>
    </ligand>
</feature>
<dbReference type="GO" id="GO:0046872">
    <property type="term" value="F:metal ion binding"/>
    <property type="evidence" value="ECO:0007669"/>
    <property type="project" value="UniProtKB-UniRule"/>
</dbReference>
<evidence type="ECO:0000313" key="10">
    <source>
        <dbReference type="Proteomes" id="UP000030661"/>
    </source>
</evidence>
<comment type="subcellular location">
    <subcellularLocation>
        <location evidence="8">Cytoplasm</location>
    </subcellularLocation>
</comment>
<keyword evidence="1 8" id="KW-0808">Transferase</keyword>
<evidence type="ECO:0000313" key="9">
    <source>
        <dbReference type="EMBL" id="GAK57122.1"/>
    </source>
</evidence>
<dbReference type="PANTHER" id="PTHR20275">
    <property type="entry name" value="NAD KINASE"/>
    <property type="match status" value="1"/>
</dbReference>
<dbReference type="SUPFAM" id="SSF111331">
    <property type="entry name" value="NAD kinase/diacylglycerol kinase-like"/>
    <property type="match status" value="1"/>
</dbReference>
<keyword evidence="3 8" id="KW-0418">Kinase</keyword>
<evidence type="ECO:0000256" key="6">
    <source>
        <dbReference type="ARBA" id="ARBA00023027"/>
    </source>
</evidence>
<dbReference type="GO" id="GO:0019674">
    <property type="term" value="P:NAD+ metabolic process"/>
    <property type="evidence" value="ECO:0007669"/>
    <property type="project" value="InterPro"/>
</dbReference>
<gene>
    <name evidence="8" type="primary">nadK</name>
    <name evidence="9" type="ORF">U27_04086</name>
</gene>
<dbReference type="GO" id="GO:0005737">
    <property type="term" value="C:cytoplasm"/>
    <property type="evidence" value="ECO:0007669"/>
    <property type="project" value="UniProtKB-SubCell"/>
</dbReference>
<dbReference type="Proteomes" id="UP000030661">
    <property type="component" value="Unassembled WGS sequence"/>
</dbReference>
<protein>
    <recommendedName>
        <fullName evidence="8">NAD kinase</fullName>
        <ecNumber evidence="8">2.7.1.23</ecNumber>
    </recommendedName>
    <alternativeName>
        <fullName evidence="8">ATP-dependent NAD kinase</fullName>
    </alternativeName>
</protein>
<dbReference type="InterPro" id="IPR017437">
    <property type="entry name" value="ATP-NAD_kinase_PpnK-typ_C"/>
</dbReference>
<comment type="similarity">
    <text evidence="8">Belongs to the NAD kinase family.</text>
</comment>
<dbReference type="FunFam" id="2.60.200.30:FF:000009">
    <property type="entry name" value="Poly(P)/ATP NAD kinase"/>
    <property type="match status" value="1"/>
</dbReference>
<dbReference type="Pfam" id="PF01513">
    <property type="entry name" value="NAD_kinase"/>
    <property type="match status" value="1"/>
</dbReference>
<name>A0A081BXR7_VECG1</name>
<dbReference type="eggNOG" id="COG0061">
    <property type="taxonomic scope" value="Bacteria"/>
</dbReference>
<dbReference type="EMBL" id="DF820465">
    <property type="protein sequence ID" value="GAK57122.1"/>
    <property type="molecule type" value="Genomic_DNA"/>
</dbReference>
<feature type="binding site" evidence="8">
    <location>
        <position position="153"/>
    </location>
    <ligand>
        <name>NAD(+)</name>
        <dbReference type="ChEBI" id="CHEBI:57540"/>
    </ligand>
</feature>
<feature type="active site" description="Proton acceptor" evidence="8">
    <location>
        <position position="68"/>
    </location>
</feature>
<dbReference type="HAMAP" id="MF_00361">
    <property type="entry name" value="NAD_kinase"/>
    <property type="match status" value="1"/>
</dbReference>
<comment type="caution">
    <text evidence="8">Lacks conserved residue(s) required for the propagation of feature annotation.</text>
</comment>
<comment type="function">
    <text evidence="8">Involved in the regulation of the intracellular balance of NAD and NADP, and is a key enzyme in the biosynthesis of NADP. Catalyzes specifically the phosphorylation on 2'-hydroxyl of the adenosine moiety of NAD to yield NADP.</text>
</comment>
<keyword evidence="2 8" id="KW-0547">Nucleotide-binding</keyword>
<evidence type="ECO:0000256" key="3">
    <source>
        <dbReference type="ARBA" id="ARBA00022777"/>
    </source>
</evidence>